<evidence type="ECO:0000313" key="3">
    <source>
        <dbReference type="Proteomes" id="UP000013964"/>
    </source>
</evidence>
<proteinExistence type="predicted"/>
<dbReference type="OrthoDB" id="390336at2"/>
<feature type="chain" id="PRO_5004371143" evidence="1">
    <location>
        <begin position="21"/>
        <end position="339"/>
    </location>
</feature>
<dbReference type="HOGENOM" id="CLU_818635_0_0_14"/>
<dbReference type="Proteomes" id="UP000013964">
    <property type="component" value="Chromosome"/>
</dbReference>
<evidence type="ECO:0000313" key="2">
    <source>
        <dbReference type="EMBL" id="AGM24997.1"/>
    </source>
</evidence>
<feature type="signal peptide" evidence="1">
    <location>
        <begin position="1"/>
        <end position="20"/>
    </location>
</feature>
<dbReference type="InterPro" id="IPR007880">
    <property type="entry name" value="Spiralin"/>
</dbReference>
<dbReference type="EMBL" id="CP005077">
    <property type="protein sequence ID" value="AGM24997.1"/>
    <property type="molecule type" value="Genomic_DNA"/>
</dbReference>
<evidence type="ECO:0000256" key="1">
    <source>
        <dbReference type="SAM" id="SignalP"/>
    </source>
</evidence>
<name>R4U107_9MOLU</name>
<dbReference type="PROSITE" id="PS51257">
    <property type="entry name" value="PROKAR_LIPOPROTEIN"/>
    <property type="match status" value="1"/>
</dbReference>
<organism evidence="2 3">
    <name type="scientific">Spiroplasma chrysopicola DF-1</name>
    <dbReference type="NCBI Taxonomy" id="1276227"/>
    <lineage>
        <taxon>Bacteria</taxon>
        <taxon>Bacillati</taxon>
        <taxon>Mycoplasmatota</taxon>
        <taxon>Mollicutes</taxon>
        <taxon>Entomoplasmatales</taxon>
        <taxon>Spiroplasmataceae</taxon>
        <taxon>Spiroplasma</taxon>
    </lineage>
</organism>
<keyword evidence="1" id="KW-0732">Signal</keyword>
<dbReference type="STRING" id="1276227.SCHRY_v1c04150"/>
<gene>
    <name evidence="2" type="primary">spi</name>
    <name evidence="2" type="ORF">SCHRY_v1c04150</name>
</gene>
<sequence>MKRLLAILGAVGLTATGSTAVVACSKSSDTTKANDLSKIKSFEAPTAFKANDYTTVKEADVKKALKNSVLIEVQKLVSTATESDYTFGVYNDGSGGEYAPVDVSENSKNVYVKVKAATTTKTDPVLIGETGYIKVTLPAVPDFVKGDLSKVTVIAPAPVEVAEDPSKVTMDEVKDALKDTVLAAVNSVALAADGTDFTYKVSSDDQGVETNPIDLTTESQPVFVKITAKTDNALLEKATNFIKVTLPRFKYDLGLKEIEIEPVEVVRSDSVEAVPKTHVMNSLKDNVLTAVKTVVSTATTTDYKFDIFADALETPYKEVDITTNDPVDRTVYVEITATK</sequence>
<dbReference type="PATRIC" id="fig|1276227.3.peg.414"/>
<dbReference type="InterPro" id="IPR054816">
    <property type="entry name" value="Lipoprotein_mollicutes-type_CS"/>
</dbReference>
<dbReference type="Pfam" id="PF05215">
    <property type="entry name" value="Spiralin"/>
    <property type="match status" value="1"/>
</dbReference>
<reference evidence="2 3" key="1">
    <citation type="journal article" date="2013" name="Genome Biol. Evol.">
        <title>Complete genomes of two dipteran-associated spiroplasmas provided insights into the origin, dynamics, and impacts of viral invasion in spiroplasma.</title>
        <authorList>
            <person name="Ku C."/>
            <person name="Lo W.S."/>
            <person name="Chen L.L."/>
            <person name="Kuo C.H."/>
        </authorList>
    </citation>
    <scope>NUCLEOTIDE SEQUENCE [LARGE SCALE GENOMIC DNA]</scope>
    <source>
        <strain evidence="2 3">DF-1</strain>
    </source>
</reference>
<protein>
    <submittedName>
        <fullName evidence="2">Spiralin</fullName>
    </submittedName>
</protein>
<dbReference type="AlphaFoldDB" id="R4U107"/>
<accession>R4U107</accession>
<dbReference type="GO" id="GO:0016020">
    <property type="term" value="C:membrane"/>
    <property type="evidence" value="ECO:0007669"/>
    <property type="project" value="InterPro"/>
</dbReference>
<dbReference type="NCBIfam" id="NF038029">
    <property type="entry name" value="LP_plasma"/>
    <property type="match status" value="1"/>
</dbReference>
<dbReference type="NCBIfam" id="NF038030">
    <property type="entry name" value="spiralin_LP"/>
    <property type="match status" value="1"/>
</dbReference>
<keyword evidence="3" id="KW-1185">Reference proteome</keyword>
<dbReference type="RefSeq" id="WP_016338822.1">
    <property type="nucleotide sequence ID" value="NC_021280.1"/>
</dbReference>
<dbReference type="KEGG" id="scr:SCHRY_v1c04150"/>